<evidence type="ECO:0000313" key="1">
    <source>
        <dbReference type="EMBL" id="ELR73608.1"/>
    </source>
</evidence>
<protein>
    <recommendedName>
        <fullName evidence="3">DinB-like domain-containing protein</fullName>
    </recommendedName>
</protein>
<evidence type="ECO:0000313" key="2">
    <source>
        <dbReference type="Proteomes" id="UP000011135"/>
    </source>
</evidence>
<dbReference type="AlphaFoldDB" id="L8JZM6"/>
<accession>L8JZM6</accession>
<dbReference type="Proteomes" id="UP000011135">
    <property type="component" value="Unassembled WGS sequence"/>
</dbReference>
<organism evidence="1 2">
    <name type="scientific">Fulvivirga imtechensis AK7</name>
    <dbReference type="NCBI Taxonomy" id="1237149"/>
    <lineage>
        <taxon>Bacteria</taxon>
        <taxon>Pseudomonadati</taxon>
        <taxon>Bacteroidota</taxon>
        <taxon>Cytophagia</taxon>
        <taxon>Cytophagales</taxon>
        <taxon>Fulvivirgaceae</taxon>
        <taxon>Fulvivirga</taxon>
    </lineage>
</organism>
<dbReference type="SUPFAM" id="SSF109854">
    <property type="entry name" value="DinB/YfiT-like putative metalloenzymes"/>
    <property type="match status" value="1"/>
</dbReference>
<gene>
    <name evidence="1" type="ORF">C900_02693</name>
</gene>
<comment type="caution">
    <text evidence="1">The sequence shown here is derived from an EMBL/GenBank/DDBJ whole genome shotgun (WGS) entry which is preliminary data.</text>
</comment>
<sequence>MCTDELWQKEKKFFYMTYHTTIFLDYYLSNPVKTFAPALPYTLVDESQMPAEAVDDVIPDRLYSKEEVLSYLASIRKKCKDLILNSSSDKLLERWIDNSETDLHGLCPSIVKNYTLLEIILYNLRHVQHHGAQLNLILKEKIGIAPGWVSHAD</sequence>
<dbReference type="EMBL" id="AMZN01000004">
    <property type="protein sequence ID" value="ELR73608.1"/>
    <property type="molecule type" value="Genomic_DNA"/>
</dbReference>
<reference evidence="1 2" key="1">
    <citation type="submission" date="2012-12" db="EMBL/GenBank/DDBJ databases">
        <title>Genome assembly of Fulvivirga imtechensis AK7.</title>
        <authorList>
            <person name="Nupur N."/>
            <person name="Khatri I."/>
            <person name="Kumar R."/>
            <person name="Subramanian S."/>
            <person name="Pinnaka A."/>
        </authorList>
    </citation>
    <scope>NUCLEOTIDE SEQUENCE [LARGE SCALE GENOMIC DNA]</scope>
    <source>
        <strain evidence="1 2">AK7</strain>
    </source>
</reference>
<dbReference type="STRING" id="1237149.C900_02693"/>
<keyword evidence="2" id="KW-1185">Reference proteome</keyword>
<proteinExistence type="predicted"/>
<evidence type="ECO:0008006" key="3">
    <source>
        <dbReference type="Google" id="ProtNLM"/>
    </source>
</evidence>
<name>L8JZM6_9BACT</name>
<dbReference type="eggNOG" id="ENOG5032SFE">
    <property type="taxonomic scope" value="Bacteria"/>
</dbReference>
<dbReference type="InterPro" id="IPR034660">
    <property type="entry name" value="DinB/YfiT-like"/>
</dbReference>